<feature type="domain" description="PD-(D/E)XK endonuclease-like" evidence="4">
    <location>
        <begin position="4"/>
        <end position="235"/>
    </location>
</feature>
<keyword evidence="5" id="KW-0269">Exonuclease</keyword>
<comment type="caution">
    <text evidence="5">The sequence shown here is derived from an EMBL/GenBank/DDBJ whole genome shotgun (WGS) entry which is preliminary data.</text>
</comment>
<dbReference type="Proteomes" id="UP000053577">
    <property type="component" value="Unassembled WGS sequence"/>
</dbReference>
<name>A0A0V8M479_9CHLR</name>
<keyword evidence="5" id="KW-0540">Nuclease</keyword>
<evidence type="ECO:0000313" key="6">
    <source>
        <dbReference type="Proteomes" id="UP000053577"/>
    </source>
</evidence>
<keyword evidence="2" id="KW-0067">ATP-binding</keyword>
<accession>A0A0V8M479</accession>
<dbReference type="GO" id="GO:0004527">
    <property type="term" value="F:exonuclease activity"/>
    <property type="evidence" value="ECO:0007669"/>
    <property type="project" value="UniProtKB-KW"/>
</dbReference>
<dbReference type="RefSeq" id="WP_058292104.1">
    <property type="nucleotide sequence ID" value="NZ_JGYD01000010.1"/>
</dbReference>
<proteinExistence type="predicted"/>
<evidence type="ECO:0000256" key="3">
    <source>
        <dbReference type="ARBA" id="ARBA00023204"/>
    </source>
</evidence>
<dbReference type="Gene3D" id="3.90.320.10">
    <property type="match status" value="1"/>
</dbReference>
<reference evidence="5 6" key="1">
    <citation type="journal article" date="2015" name="Sci. Rep.">
        <title>A comparative genomics and reductive dehalogenase gene transcription study of two chloroethene-respiring bacteria, Dehalococcoides mccartyi strains MB and 11a.</title>
        <authorList>
            <person name="Low A."/>
            <person name="Shen Z."/>
            <person name="Cheng D."/>
            <person name="Rogers M.J."/>
            <person name="Lee P.K."/>
            <person name="He J."/>
        </authorList>
    </citation>
    <scope>NUCLEOTIDE SEQUENCE [LARGE SCALE GENOMIC DNA]</scope>
    <source>
        <strain evidence="5 6">MB</strain>
    </source>
</reference>
<dbReference type="GO" id="GO:0004386">
    <property type="term" value="F:helicase activity"/>
    <property type="evidence" value="ECO:0007669"/>
    <property type="project" value="UniProtKB-KW"/>
</dbReference>
<dbReference type="OrthoDB" id="306181at2"/>
<evidence type="ECO:0000259" key="4">
    <source>
        <dbReference type="Pfam" id="PF12705"/>
    </source>
</evidence>
<keyword evidence="2" id="KW-0547">Nucleotide-binding</keyword>
<dbReference type="PATRIC" id="fig|61435.5.peg.202"/>
<dbReference type="Pfam" id="PF24091">
    <property type="entry name" value="DUF7376"/>
    <property type="match status" value="1"/>
</dbReference>
<keyword evidence="5" id="KW-0378">Hydrolase</keyword>
<dbReference type="EMBL" id="JGYD01000010">
    <property type="protein sequence ID" value="KSV18578.1"/>
    <property type="molecule type" value="Genomic_DNA"/>
</dbReference>
<dbReference type="InterPro" id="IPR055800">
    <property type="entry name" value="DUF7376"/>
</dbReference>
<evidence type="ECO:0000256" key="2">
    <source>
        <dbReference type="ARBA" id="ARBA00022806"/>
    </source>
</evidence>
<dbReference type="Pfam" id="PF12705">
    <property type="entry name" value="PDDEXK_1"/>
    <property type="match status" value="1"/>
</dbReference>
<sequence length="379" mass="43473">MRPLSYSQIDQYQSCPLKYRFLYIDGLKPLAKGYFSFGTTLHDCAEYFFRVKVPPPPSLENLMEYYRLHWRSEGYESAEAEENYRQLGGKILADFQRIHSADFHMPLAVEHPYTVNLDGVKLTGKIDRVDKLPSGELCIIDYKSNKDLFSAEYVQNNLQLSLYQLAVEQIWFLPVGELCLYHLRSNTAMRCPARSKEVIADARNLVLGVAEKIEKAIFPACENSFCPCDFAHLCPLYRHKYAPPPQLPQAPPVDISHAVEEYVELQSRKGEIEARIDTLKEAIIEYCRANSLGRVFGSEHALSYKEVLWTAYNNKAVRDLLEPLGLWNQVSSLDKTLLEEYLETDACGQELKKRILALKEVISSSPRLYVKQVSKDQDN</sequence>
<gene>
    <name evidence="5" type="ORF">DA01_00980</name>
</gene>
<dbReference type="GO" id="GO:0006281">
    <property type="term" value="P:DNA repair"/>
    <property type="evidence" value="ECO:0007669"/>
    <property type="project" value="UniProtKB-KW"/>
</dbReference>
<dbReference type="InterPro" id="IPR038726">
    <property type="entry name" value="PDDEXK_AddAB-type"/>
</dbReference>
<dbReference type="AlphaFoldDB" id="A0A0V8M479"/>
<evidence type="ECO:0000256" key="1">
    <source>
        <dbReference type="ARBA" id="ARBA00022763"/>
    </source>
</evidence>
<dbReference type="InterPro" id="IPR011335">
    <property type="entry name" value="Restrct_endonuc-II-like"/>
</dbReference>
<dbReference type="InterPro" id="IPR011604">
    <property type="entry name" value="PDDEXK-like_dom_sf"/>
</dbReference>
<keyword evidence="3" id="KW-0234">DNA repair</keyword>
<organism evidence="5 6">
    <name type="scientific">Dehalococcoides mccartyi</name>
    <dbReference type="NCBI Taxonomy" id="61435"/>
    <lineage>
        <taxon>Bacteria</taxon>
        <taxon>Bacillati</taxon>
        <taxon>Chloroflexota</taxon>
        <taxon>Dehalococcoidia</taxon>
        <taxon>Dehalococcoidales</taxon>
        <taxon>Dehalococcoidaceae</taxon>
        <taxon>Dehalococcoides</taxon>
    </lineage>
</organism>
<keyword evidence="1" id="KW-0227">DNA damage</keyword>
<keyword evidence="2" id="KW-0347">Helicase</keyword>
<evidence type="ECO:0000313" key="5">
    <source>
        <dbReference type="EMBL" id="KSV18578.1"/>
    </source>
</evidence>
<dbReference type="SUPFAM" id="SSF52980">
    <property type="entry name" value="Restriction endonuclease-like"/>
    <property type="match status" value="1"/>
</dbReference>
<protein>
    <submittedName>
        <fullName evidence="5">Exonuclease</fullName>
    </submittedName>
</protein>